<evidence type="ECO:0000256" key="4">
    <source>
        <dbReference type="ARBA" id="ARBA00022729"/>
    </source>
</evidence>
<dbReference type="EMBL" id="LNNH01000048">
    <property type="protein sequence ID" value="KWW12454.1"/>
    <property type="molecule type" value="Genomic_DNA"/>
</dbReference>
<keyword evidence="4" id="KW-0732">Signal</keyword>
<dbReference type="Pfam" id="PF09084">
    <property type="entry name" value="NMT1"/>
    <property type="match status" value="1"/>
</dbReference>
<evidence type="ECO:0000256" key="3">
    <source>
        <dbReference type="ARBA" id="ARBA00022448"/>
    </source>
</evidence>
<dbReference type="GO" id="GO:0042626">
    <property type="term" value="F:ATPase-coupled transmembrane transporter activity"/>
    <property type="evidence" value="ECO:0007669"/>
    <property type="project" value="InterPro"/>
</dbReference>
<dbReference type="GO" id="GO:0042597">
    <property type="term" value="C:periplasmic space"/>
    <property type="evidence" value="ECO:0007669"/>
    <property type="project" value="UniProtKB-SubCell"/>
</dbReference>
<evidence type="ECO:0000259" key="9">
    <source>
        <dbReference type="SMART" id="SM00062"/>
    </source>
</evidence>
<gene>
    <name evidence="10" type="ORF">AS888_10220</name>
</gene>
<dbReference type="SMART" id="SM00062">
    <property type="entry name" value="PBPb"/>
    <property type="match status" value="1"/>
</dbReference>
<evidence type="ECO:0000313" key="11">
    <source>
        <dbReference type="Proteomes" id="UP000064189"/>
    </source>
</evidence>
<dbReference type="PANTHER" id="PTHR30024:SF42">
    <property type="entry name" value="ALIPHATIC SULFONATES-BINDING PROTEIN-RELATED"/>
    <property type="match status" value="1"/>
</dbReference>
<comment type="function">
    <text evidence="7">Part of a binding-protein-dependent transport system for aliphatic sulfonates. Putative binding protein.</text>
</comment>
<evidence type="ECO:0000313" key="10">
    <source>
        <dbReference type="EMBL" id="KWW12454.1"/>
    </source>
</evidence>
<dbReference type="CDD" id="cd13557">
    <property type="entry name" value="PBP2_SsuA"/>
    <property type="match status" value="1"/>
</dbReference>
<dbReference type="InterPro" id="IPR001638">
    <property type="entry name" value="Solute-binding_3/MltF_N"/>
</dbReference>
<evidence type="ECO:0000256" key="6">
    <source>
        <dbReference type="ARBA" id="ARBA00023288"/>
    </source>
</evidence>
<keyword evidence="11" id="KW-1185">Reference proteome</keyword>
<comment type="subcellular location">
    <subcellularLocation>
        <location evidence="1">Periplasm</location>
    </subcellularLocation>
</comment>
<evidence type="ECO:0000256" key="8">
    <source>
        <dbReference type="ARBA" id="ARBA00070228"/>
    </source>
</evidence>
<dbReference type="InterPro" id="IPR010067">
    <property type="entry name" value="ABC_SsuA_sub-bd"/>
</dbReference>
<dbReference type="AlphaFoldDB" id="A0A109MTC6"/>
<dbReference type="InterPro" id="IPR015168">
    <property type="entry name" value="SsuA/THI5"/>
</dbReference>
<dbReference type="NCBIfam" id="TIGR01728">
    <property type="entry name" value="SsuA_fam"/>
    <property type="match status" value="1"/>
</dbReference>
<dbReference type="FunFam" id="3.40.190.10:FF:000050">
    <property type="entry name" value="Sulfonate ABC transporter substrate-binding protein"/>
    <property type="match status" value="1"/>
</dbReference>
<keyword evidence="3" id="KW-0813">Transport</keyword>
<protein>
    <recommendedName>
        <fullName evidence="8">Putative aliphatic sulfonates-binding protein</fullName>
    </recommendedName>
</protein>
<dbReference type="PANTHER" id="PTHR30024">
    <property type="entry name" value="ALIPHATIC SULFONATES-BINDING PROTEIN-RELATED"/>
    <property type="match status" value="1"/>
</dbReference>
<dbReference type="Gene3D" id="3.40.190.10">
    <property type="entry name" value="Periplasmic binding protein-like II"/>
    <property type="match status" value="2"/>
</dbReference>
<dbReference type="Proteomes" id="UP000064189">
    <property type="component" value="Unassembled WGS sequence"/>
</dbReference>
<comment type="similarity">
    <text evidence="2">Belongs to the bacterial solute-binding protein SsuA/TauA family.</text>
</comment>
<organism evidence="10 11">
    <name type="scientific">Peribacillus simplex</name>
    <dbReference type="NCBI Taxonomy" id="1478"/>
    <lineage>
        <taxon>Bacteria</taxon>
        <taxon>Bacillati</taxon>
        <taxon>Bacillota</taxon>
        <taxon>Bacilli</taxon>
        <taxon>Bacillales</taxon>
        <taxon>Bacillaceae</taxon>
        <taxon>Peribacillus</taxon>
    </lineage>
</organism>
<sequence>MKKKQIWLLAILCVFLLIIGGCGQEKTSSKRNDAKESAKTIQIGYQKFGTLNILKSKGDLERRLKDAGYTVDWTEFPAGPQLLEALNVGSIDFGHTGEAPPIFAQAANAPLVYVANQPANPAGEAIVVQKDSPIKSVKELKGKKVGLNKGSNVHYLLVKALEEAGLTLDDIKPVYLPPADARAAFEGNQIDAWVIWDPFLSAAELELKTKTIQNGEGLVSNREFFLATDTFAGNEEALNIIKEELIQVDKWIEENPSDVAEFLSPEIGMSVEVLEKTLKRKKYGLEDISDSVLDDQQKIADTFYNLKLIPSKINVLDASIKNNEGGNGK</sequence>
<dbReference type="GO" id="GO:0016020">
    <property type="term" value="C:membrane"/>
    <property type="evidence" value="ECO:0007669"/>
    <property type="project" value="InterPro"/>
</dbReference>
<accession>A0A109MTC6</accession>
<reference evidence="10 11" key="1">
    <citation type="submission" date="2015-11" db="EMBL/GenBank/DDBJ databases">
        <title>Genome Sequence of Bacillus simplex strain VanAntwerpen2.</title>
        <authorList>
            <person name="Couger M.B."/>
        </authorList>
    </citation>
    <scope>NUCLEOTIDE SEQUENCE [LARGE SCALE GENOMIC DNA]</scope>
    <source>
        <strain evidence="10 11">VanAntwerpen02</strain>
    </source>
</reference>
<name>A0A109MTC6_9BACI</name>
<keyword evidence="6" id="KW-0449">Lipoprotein</keyword>
<evidence type="ECO:0000256" key="7">
    <source>
        <dbReference type="ARBA" id="ARBA00055538"/>
    </source>
</evidence>
<feature type="domain" description="Solute-binding protein family 3/N-terminal" evidence="9">
    <location>
        <begin position="40"/>
        <end position="255"/>
    </location>
</feature>
<dbReference type="PROSITE" id="PS51257">
    <property type="entry name" value="PROKAR_LIPOPROTEIN"/>
    <property type="match status" value="1"/>
</dbReference>
<dbReference type="RefSeq" id="WP_061144028.1">
    <property type="nucleotide sequence ID" value="NZ_LNNH01000048.1"/>
</dbReference>
<dbReference type="SUPFAM" id="SSF53850">
    <property type="entry name" value="Periplasmic binding protein-like II"/>
    <property type="match status" value="1"/>
</dbReference>
<comment type="caution">
    <text evidence="10">The sequence shown here is derived from an EMBL/GenBank/DDBJ whole genome shotgun (WGS) entry which is preliminary data.</text>
</comment>
<proteinExistence type="inferred from homology"/>
<evidence type="ECO:0000256" key="1">
    <source>
        <dbReference type="ARBA" id="ARBA00004418"/>
    </source>
</evidence>
<evidence type="ECO:0000256" key="5">
    <source>
        <dbReference type="ARBA" id="ARBA00023139"/>
    </source>
</evidence>
<evidence type="ECO:0000256" key="2">
    <source>
        <dbReference type="ARBA" id="ARBA00010742"/>
    </source>
</evidence>
<keyword evidence="5" id="KW-0564">Palmitate</keyword>